<accession>A0A9N9C8Z0</accession>
<name>A0A9N9C8Z0_9GLOM</name>
<keyword evidence="1" id="KW-0472">Membrane</keyword>
<evidence type="ECO:0000313" key="2">
    <source>
        <dbReference type="EMBL" id="CAG8594927.1"/>
    </source>
</evidence>
<gene>
    <name evidence="2" type="ORF">AMORRO_LOCUS7517</name>
</gene>
<keyword evidence="3" id="KW-1185">Reference proteome</keyword>
<reference evidence="2" key="1">
    <citation type="submission" date="2021-06" db="EMBL/GenBank/DDBJ databases">
        <authorList>
            <person name="Kallberg Y."/>
            <person name="Tangrot J."/>
            <person name="Rosling A."/>
        </authorList>
    </citation>
    <scope>NUCLEOTIDE SEQUENCE</scope>
    <source>
        <strain evidence="2">CL551</strain>
    </source>
</reference>
<evidence type="ECO:0000313" key="3">
    <source>
        <dbReference type="Proteomes" id="UP000789342"/>
    </source>
</evidence>
<feature type="transmembrane region" description="Helical" evidence="1">
    <location>
        <begin position="22"/>
        <end position="41"/>
    </location>
</feature>
<keyword evidence="1" id="KW-1133">Transmembrane helix</keyword>
<comment type="caution">
    <text evidence="2">The sequence shown here is derived from an EMBL/GenBank/DDBJ whole genome shotgun (WGS) entry which is preliminary data.</text>
</comment>
<feature type="non-terminal residue" evidence="2">
    <location>
        <position position="1"/>
    </location>
</feature>
<dbReference type="Proteomes" id="UP000789342">
    <property type="component" value="Unassembled WGS sequence"/>
</dbReference>
<dbReference type="AlphaFoldDB" id="A0A9N9C8Z0"/>
<keyword evidence="1" id="KW-0812">Transmembrane</keyword>
<evidence type="ECO:0000256" key="1">
    <source>
        <dbReference type="SAM" id="Phobius"/>
    </source>
</evidence>
<proteinExistence type="predicted"/>
<dbReference type="EMBL" id="CAJVPV010005714">
    <property type="protein sequence ID" value="CAG8594927.1"/>
    <property type="molecule type" value="Genomic_DNA"/>
</dbReference>
<organism evidence="2 3">
    <name type="scientific">Acaulospora morrowiae</name>
    <dbReference type="NCBI Taxonomy" id="94023"/>
    <lineage>
        <taxon>Eukaryota</taxon>
        <taxon>Fungi</taxon>
        <taxon>Fungi incertae sedis</taxon>
        <taxon>Mucoromycota</taxon>
        <taxon>Glomeromycotina</taxon>
        <taxon>Glomeromycetes</taxon>
        <taxon>Diversisporales</taxon>
        <taxon>Acaulosporaceae</taxon>
        <taxon>Acaulospora</taxon>
    </lineage>
</organism>
<sequence length="65" mass="7327">LDVWAAYCRHKLDYKAPLRVKSFPLVVIGIALFGARCCSALRTSRRLRLIVTKMDFTIIGTTTKA</sequence>
<protein>
    <submittedName>
        <fullName evidence="2">4560_t:CDS:1</fullName>
    </submittedName>
</protein>